<dbReference type="Proteomes" id="UP000317158">
    <property type="component" value="Unassembled WGS sequence"/>
</dbReference>
<dbReference type="PANTHER" id="PTHR42846:SF1">
    <property type="entry name" value="NI-SIROHYDROCHLORIN A,C-DIAMIDE REDUCTIVE CYCLASE COMPLEX, COMPONENT CFBD"/>
    <property type="match status" value="1"/>
</dbReference>
<dbReference type="AlphaFoldDB" id="A0A520KS52"/>
<protein>
    <submittedName>
        <fullName evidence="2">Ni-sirohydrochlorin a,c-diamide reductive cyclase catalytic subunit</fullName>
    </submittedName>
</protein>
<feature type="domain" description="Nitrogenase/oxidoreductase component 1" evidence="1">
    <location>
        <begin position="22"/>
        <end position="142"/>
    </location>
</feature>
<dbReference type="InterPro" id="IPR000510">
    <property type="entry name" value="Nase/OxRdtase_comp1"/>
</dbReference>
<dbReference type="SUPFAM" id="SSF53807">
    <property type="entry name" value="Helical backbone' metal receptor"/>
    <property type="match status" value="1"/>
</dbReference>
<dbReference type="InterPro" id="IPR017675">
    <property type="entry name" value="CfbD"/>
</dbReference>
<name>A0A520KS52_METT2</name>
<dbReference type="GO" id="GO:0016491">
    <property type="term" value="F:oxidoreductase activity"/>
    <property type="evidence" value="ECO:0007669"/>
    <property type="project" value="InterPro"/>
</dbReference>
<dbReference type="InterPro" id="IPR052673">
    <property type="entry name" value="Ni-siroh_cyclase_CfbD"/>
</dbReference>
<sequence length="366" mass="40263">MGIDMALTLHPRPNAIAAALYTLRDLNIDLIVVHGPPGCCFKHARLLDEDGVKVVTTGMGEDKFIFGGHDALVETIYKAIKMFNPKNMAIVGTCASMIVGEDIDGAVEDAGIDIPVLTVDIHGGYEENTAGVIAALKSAVSSGIITEEEFKRQEYLMREATKLEENFGAAYKAYIEPSQGDSKYLVGKRLLELIDEGKHGACILNSKKETTYIFADIMRAVNEVSHDIKPINIANLSSNLGLSKIRNDAKIIKRDLEKSGVKIDYITGGLDEYAITGKKAAEIVKKLNVDFLVIAGVPHAVPLKNMDYEIFSITNGLRQVEPLKKILKHQYVIVEVDLHPKTMGVRSIINSEFGNILRDMHNDRRS</sequence>
<dbReference type="EMBL" id="RXIF01000010">
    <property type="protein sequence ID" value="RZN64042.1"/>
    <property type="molecule type" value="Genomic_DNA"/>
</dbReference>
<accession>A0A520KS52</accession>
<dbReference type="Pfam" id="PF00148">
    <property type="entry name" value="Oxidored_nitro"/>
    <property type="match status" value="1"/>
</dbReference>
<reference evidence="2 3" key="1">
    <citation type="journal article" date="2019" name="Nat. Microbiol.">
        <title>Wide diversity of methane and short-chain alkane metabolisms in uncultured archaea.</title>
        <authorList>
            <person name="Borrel G."/>
            <person name="Adam P.S."/>
            <person name="McKay L.J."/>
            <person name="Chen L.X."/>
            <person name="Sierra-Garcia I.N."/>
            <person name="Sieber C.M."/>
            <person name="Letourneur Q."/>
            <person name="Ghozlane A."/>
            <person name="Andersen G.L."/>
            <person name="Li W.J."/>
            <person name="Hallam S.J."/>
            <person name="Muyzer G."/>
            <person name="de Oliveira V.M."/>
            <person name="Inskeep W.P."/>
            <person name="Banfield J.F."/>
            <person name="Gribaldo S."/>
        </authorList>
    </citation>
    <scope>NUCLEOTIDE SEQUENCE [LARGE SCALE GENOMIC DNA]</scope>
    <source>
        <strain evidence="2">NM1a</strain>
    </source>
</reference>
<proteinExistence type="predicted"/>
<evidence type="ECO:0000259" key="1">
    <source>
        <dbReference type="Pfam" id="PF00148"/>
    </source>
</evidence>
<dbReference type="PANTHER" id="PTHR42846">
    <property type="entry name" value="NI-SIROHYDROCHLORIN A,C-DIAMIDE REDUCTIVE CYCLASE COMPLEX, COMPONENT CFBD"/>
    <property type="match status" value="1"/>
</dbReference>
<dbReference type="NCBIfam" id="TIGR03282">
    <property type="entry name" value="methan_mark_13"/>
    <property type="match status" value="1"/>
</dbReference>
<evidence type="ECO:0000313" key="3">
    <source>
        <dbReference type="Proteomes" id="UP000317158"/>
    </source>
</evidence>
<organism evidence="2 3">
    <name type="scientific">Methanoliparum thermophilum</name>
    <dbReference type="NCBI Taxonomy" id="2491083"/>
    <lineage>
        <taxon>Archaea</taxon>
        <taxon>Methanobacteriati</taxon>
        <taxon>Methanobacteriota</taxon>
        <taxon>Candidatus Methanoliparia</taxon>
        <taxon>Candidatus Methanoliparales</taxon>
        <taxon>Candidatus Methanoliparaceae</taxon>
        <taxon>Candidatus Methanoliparum</taxon>
    </lineage>
</organism>
<dbReference type="Gene3D" id="3.40.50.1980">
    <property type="entry name" value="Nitrogenase molybdenum iron protein domain"/>
    <property type="match status" value="1"/>
</dbReference>
<gene>
    <name evidence="2" type="ORF">EF806_05325</name>
</gene>
<evidence type="ECO:0000313" key="2">
    <source>
        <dbReference type="EMBL" id="RZN64042.1"/>
    </source>
</evidence>
<comment type="caution">
    <text evidence="2">The sequence shown here is derived from an EMBL/GenBank/DDBJ whole genome shotgun (WGS) entry which is preliminary data.</text>
</comment>